<gene>
    <name evidence="3" type="ORF">M0811_00861</name>
</gene>
<dbReference type="SUPFAM" id="SSF48097">
    <property type="entry name" value="Regulator of G-protein signaling, RGS"/>
    <property type="match status" value="1"/>
</dbReference>
<sequence>MQENKLQILQKKAKLLHLKQKIQLLQNEKQNLNQNVEESKILKQKLIETQQKLSEIVQKNNDLRTSINQLFNQITQSKKNKKNKKKNNSRKSKPNYNNLFLQKIFRLQNGIKKLQESKNELNSLQNIDIEKKIENSVLILADLEKNIEHLNNDLIQKESVFQTDEEIFIPIREFYYLKKHHKTILLQRQLNQNRKQKIEPKNIAHNSTVNNLRYKIKQQTEKQKILLRSYTKNKAFDSIKETNTTSFTEEIEFLSSEFSENDLNGFDTTAEDLSSFILQNPDDVLSAKEVLEEENSNKNEQKPKLISLHDVLSSPIGIENFSEFLRQSWNQENIMFYLQVDKFRKNIDQDSLEIPAKGIYEKFIKPGSLFEINIDSKSRDQIINMIENNNFEIDMFNDAFETVFKHMEQDNFIQFRRSSLYSDFVEKISRGIRKLSTSELKFGQIIVNQKKEQFLNNYPVTTLDTSPIIFSEKIMEMVIDLLHAFYSPSTQQIDCELMSNSLPFRRFVHYASQLQNIKLDGLSKNEKITFFINIHNTLSFHISIIYGLPRGTEPTREYIQDITYLIGGHLFSLSDIKYGILFGNWKSKKKPYWKKGDSREKLSVLPPNLMSIFALSEFHIYSPPLRIFHYKNIEEELFEATKKYTSENWTILKRKKQILLAPIFTELFGYFRKNQQELLSWVSQFFPESKSYDYFSLQIRKVFSLSMIRFYQY</sequence>
<dbReference type="PANTHER" id="PTHR46361:SF3">
    <property type="entry name" value="ELECTRON CARRIER_ PROTEIN DISULFIDE OXIDOREDUCTASE"/>
    <property type="match status" value="1"/>
</dbReference>
<protein>
    <submittedName>
        <fullName evidence="3">Electron carrier/ protein disulfide oxidoreductase</fullName>
    </submittedName>
</protein>
<evidence type="ECO:0000313" key="4">
    <source>
        <dbReference type="Proteomes" id="UP001149090"/>
    </source>
</evidence>
<dbReference type="PRINTS" id="PR01301">
    <property type="entry name" value="RGSPROTEIN"/>
</dbReference>
<dbReference type="Gene3D" id="1.10.167.10">
    <property type="entry name" value="Regulator of G-protein Signalling 4, domain 2"/>
    <property type="match status" value="1"/>
</dbReference>
<comment type="caution">
    <text evidence="3">The sequence shown here is derived from an EMBL/GenBank/DDBJ whole genome shotgun (WGS) entry which is preliminary data.</text>
</comment>
<keyword evidence="4" id="KW-1185">Reference proteome</keyword>
<dbReference type="SMART" id="SM00315">
    <property type="entry name" value="RGS"/>
    <property type="match status" value="1"/>
</dbReference>
<dbReference type="Pfam" id="PF04784">
    <property type="entry name" value="DUF547"/>
    <property type="match status" value="1"/>
</dbReference>
<dbReference type="PANTHER" id="PTHR46361">
    <property type="entry name" value="ELECTRON CARRIER/ PROTEIN DISULFIDE OXIDOREDUCTASE"/>
    <property type="match status" value="1"/>
</dbReference>
<feature type="region of interest" description="Disordered" evidence="1">
    <location>
        <begin position="75"/>
        <end position="95"/>
    </location>
</feature>
<feature type="domain" description="RGS" evidence="2">
    <location>
        <begin position="307"/>
        <end position="425"/>
    </location>
</feature>
<dbReference type="Pfam" id="PF00615">
    <property type="entry name" value="RGS"/>
    <property type="match status" value="1"/>
</dbReference>
<dbReference type="Proteomes" id="UP001149090">
    <property type="component" value="Unassembled WGS sequence"/>
</dbReference>
<reference evidence="3" key="1">
    <citation type="submission" date="2022-10" db="EMBL/GenBank/DDBJ databases">
        <title>Novel sulphate-reducing endosymbionts in the free-living metamonad Anaeramoeba.</title>
        <authorList>
            <person name="Jerlstrom-Hultqvist J."/>
            <person name="Cepicka I."/>
            <person name="Gallot-Lavallee L."/>
            <person name="Salas-Leiva D."/>
            <person name="Curtis B.A."/>
            <person name="Zahonova K."/>
            <person name="Pipaliya S."/>
            <person name="Dacks J."/>
            <person name="Roger A.J."/>
        </authorList>
    </citation>
    <scope>NUCLEOTIDE SEQUENCE</scope>
    <source>
        <strain evidence="3">BMAN</strain>
    </source>
</reference>
<evidence type="ECO:0000259" key="2">
    <source>
        <dbReference type="PROSITE" id="PS50132"/>
    </source>
</evidence>
<dbReference type="InterPro" id="IPR006869">
    <property type="entry name" value="DUF547"/>
</dbReference>
<dbReference type="AlphaFoldDB" id="A0A9Q0RBL3"/>
<name>A0A9Q0RBL3_ANAIG</name>
<dbReference type="PROSITE" id="PS50132">
    <property type="entry name" value="RGS"/>
    <property type="match status" value="1"/>
</dbReference>
<dbReference type="CDD" id="cd07440">
    <property type="entry name" value="RGS"/>
    <property type="match status" value="1"/>
</dbReference>
<dbReference type="OrthoDB" id="196547at2759"/>
<proteinExistence type="predicted"/>
<dbReference type="InterPro" id="IPR044926">
    <property type="entry name" value="RGS_subdomain_2"/>
</dbReference>
<dbReference type="InterPro" id="IPR036305">
    <property type="entry name" value="RGS_sf"/>
</dbReference>
<evidence type="ECO:0000313" key="3">
    <source>
        <dbReference type="EMBL" id="KAJ5074232.1"/>
    </source>
</evidence>
<feature type="compositionally biased region" description="Basic residues" evidence="1">
    <location>
        <begin position="78"/>
        <end position="93"/>
    </location>
</feature>
<organism evidence="3 4">
    <name type="scientific">Anaeramoeba ignava</name>
    <name type="common">Anaerobic marine amoeba</name>
    <dbReference type="NCBI Taxonomy" id="1746090"/>
    <lineage>
        <taxon>Eukaryota</taxon>
        <taxon>Metamonada</taxon>
        <taxon>Anaeramoebidae</taxon>
        <taxon>Anaeramoeba</taxon>
    </lineage>
</organism>
<accession>A0A9Q0RBL3</accession>
<dbReference type="InterPro" id="IPR016137">
    <property type="entry name" value="RGS"/>
</dbReference>
<dbReference type="EMBL" id="JAPDFW010000070">
    <property type="protein sequence ID" value="KAJ5074232.1"/>
    <property type="molecule type" value="Genomic_DNA"/>
</dbReference>
<evidence type="ECO:0000256" key="1">
    <source>
        <dbReference type="SAM" id="MobiDB-lite"/>
    </source>
</evidence>